<comment type="caution">
    <text evidence="2">The sequence shown here is derived from an EMBL/GenBank/DDBJ whole genome shotgun (WGS) entry which is preliminary data.</text>
</comment>
<dbReference type="InterPro" id="IPR045388">
    <property type="entry name" value="HHL1-like"/>
</dbReference>
<protein>
    <submittedName>
        <fullName evidence="2">Unnamed product</fullName>
    </submittedName>
</protein>
<proteinExistence type="predicted"/>
<dbReference type="InParanoid" id="A0A090M9T4"/>
<dbReference type="EMBL" id="CAID01000010">
    <property type="protein sequence ID" value="CEF99487.1"/>
    <property type="molecule type" value="Genomic_DNA"/>
</dbReference>
<evidence type="ECO:0000313" key="3">
    <source>
        <dbReference type="Proteomes" id="UP000009170"/>
    </source>
</evidence>
<dbReference type="AlphaFoldDB" id="A0A090M9T4"/>
<name>A0A090M9T4_OSTTA</name>
<dbReference type="KEGG" id="ota:OT_ostta10g03350"/>
<accession>A0A090M9T4</accession>
<feature type="region of interest" description="Disordered" evidence="1">
    <location>
        <begin position="1"/>
        <end position="81"/>
    </location>
</feature>
<dbReference type="Pfam" id="PF20133">
    <property type="entry name" value="HHL1-like"/>
    <property type="match status" value="1"/>
</dbReference>
<reference evidence="3" key="1">
    <citation type="journal article" date="2006" name="Proc. Natl. Acad. Sci. U.S.A.">
        <title>Genome analysis of the smallest free-living eukaryote Ostreococcus tauri unveils many unique features.</title>
        <authorList>
            <person name="Derelle E."/>
            <person name="Ferraz C."/>
            <person name="Rombauts S."/>
            <person name="Rouze P."/>
            <person name="Worden A.Z."/>
            <person name="Robbens S."/>
            <person name="Partensky F."/>
            <person name="Degroeve S."/>
            <person name="Echeynie S."/>
            <person name="Cooke R."/>
            <person name="Saeys Y."/>
            <person name="Wuyts J."/>
            <person name="Jabbari K."/>
            <person name="Bowler C."/>
            <person name="Panaud O."/>
            <person name="Piegu B."/>
            <person name="Ball S.G."/>
            <person name="Ral J.-P."/>
            <person name="Bouget F.-Y."/>
            <person name="Piganeau G."/>
            <person name="De Baets B."/>
            <person name="Picard A."/>
            <person name="Delseny M."/>
            <person name="Demaille J."/>
            <person name="Van de Peer Y."/>
            <person name="Moreau H."/>
        </authorList>
    </citation>
    <scope>NUCLEOTIDE SEQUENCE [LARGE SCALE GENOMIC DNA]</scope>
    <source>
        <strain evidence="3">OTTH 0595 / CCAP 157/2 / RCC745</strain>
    </source>
</reference>
<dbReference type="Proteomes" id="UP000009170">
    <property type="component" value="Unassembled WGS sequence"/>
</dbReference>
<evidence type="ECO:0000313" key="2">
    <source>
        <dbReference type="EMBL" id="CEF99487.1"/>
    </source>
</evidence>
<organism evidence="2 3">
    <name type="scientific">Ostreococcus tauri</name>
    <name type="common">Marine green alga</name>
    <dbReference type="NCBI Taxonomy" id="70448"/>
    <lineage>
        <taxon>Eukaryota</taxon>
        <taxon>Viridiplantae</taxon>
        <taxon>Chlorophyta</taxon>
        <taxon>Mamiellophyceae</taxon>
        <taxon>Mamiellales</taxon>
        <taxon>Bathycoccaceae</taxon>
        <taxon>Ostreococcus</taxon>
    </lineage>
</organism>
<keyword evidence="3" id="KW-1185">Reference proteome</keyword>
<reference evidence="2 3" key="2">
    <citation type="journal article" date="2014" name="BMC Genomics">
        <title>An improved genome of the model marine alga Ostreococcus tauri unfolds by assessing Illumina de novo assemblies.</title>
        <authorList>
            <person name="Blanc-Mathieu R."/>
            <person name="Verhelst B."/>
            <person name="Derelle E."/>
            <person name="Rombauts S."/>
            <person name="Bouget F.Y."/>
            <person name="Carre I."/>
            <person name="Chateau A."/>
            <person name="Eyre-Walker A."/>
            <person name="Grimsley N."/>
            <person name="Moreau H."/>
            <person name="Piegu B."/>
            <person name="Rivals E."/>
            <person name="Schackwitz W."/>
            <person name="Van de Peer Y."/>
            <person name="Piganeau G."/>
        </authorList>
    </citation>
    <scope>NUCLEOTIDE SEQUENCE [LARGE SCALE GENOMIC DNA]</scope>
    <source>
        <strain evidence="3">OTTH 0595 / CCAP 157/2 / RCC745</strain>
    </source>
</reference>
<feature type="compositionally biased region" description="Low complexity" evidence="1">
    <location>
        <begin position="13"/>
        <end position="33"/>
    </location>
</feature>
<gene>
    <name evidence="2" type="ORF">OT_ostta10g03350</name>
</gene>
<dbReference type="GeneID" id="9832111"/>
<dbReference type="OrthoDB" id="498398at2759"/>
<evidence type="ECO:0000256" key="1">
    <source>
        <dbReference type="SAM" id="MobiDB-lite"/>
    </source>
</evidence>
<sequence length="222" mass="24427">MAFLAPAPRPRVAPRSLANATRRACARTVVARADGGDDRSAPDVGPLTKRGKPMPERQKPRRRKPKTNGPTESKPAPPTAEELTASARYDDIVAAGGVVFEVFVRAKGPNQWFPVGPLAVKSPRAVKREIWAAEQPLRTAALKMYPALAKPPAFGNLEYGYRERDESSKITEAEIREKKGQKNPFDDVVLLTKEDDSSESEEESIFVKLSNSFKKALNPYDA</sequence>
<dbReference type="RefSeq" id="XP_003081777.2">
    <property type="nucleotide sequence ID" value="XM_003081729.2"/>
</dbReference>